<dbReference type="RefSeq" id="WP_004303514.1">
    <property type="nucleotide sequence ID" value="NZ_AMXD01000028.1"/>
</dbReference>
<evidence type="ECO:0000259" key="2">
    <source>
        <dbReference type="PROSITE" id="PS51468"/>
    </source>
</evidence>
<accession>N6Y5D3</accession>
<dbReference type="PANTHER" id="PTHR45737:SF6">
    <property type="entry name" value="VON WILLEBRAND FACTOR A DOMAIN-CONTAINING PROTEIN 5A"/>
    <property type="match status" value="1"/>
</dbReference>
<gene>
    <name evidence="3" type="ORF">C665_06749</name>
</gene>
<dbReference type="InterPro" id="IPR002035">
    <property type="entry name" value="VWF_A"/>
</dbReference>
<dbReference type="PANTHER" id="PTHR45737">
    <property type="entry name" value="VON WILLEBRAND FACTOR A DOMAIN-CONTAINING PROTEIN 5A"/>
    <property type="match status" value="1"/>
</dbReference>
<feature type="domain" description="VWFA" evidence="1">
    <location>
        <begin position="269"/>
        <end position="447"/>
    </location>
</feature>
<dbReference type="Pfam" id="PF08487">
    <property type="entry name" value="VIT"/>
    <property type="match status" value="1"/>
</dbReference>
<evidence type="ECO:0000313" key="3">
    <source>
        <dbReference type="EMBL" id="ENO86790.1"/>
    </source>
</evidence>
<dbReference type="Gene3D" id="3.40.50.410">
    <property type="entry name" value="von Willebrand factor, type A domain"/>
    <property type="match status" value="1"/>
</dbReference>
<evidence type="ECO:0000313" key="4">
    <source>
        <dbReference type="Proteomes" id="UP000013042"/>
    </source>
</evidence>
<dbReference type="InterPro" id="IPR013694">
    <property type="entry name" value="VIT"/>
</dbReference>
<evidence type="ECO:0000259" key="1">
    <source>
        <dbReference type="PROSITE" id="PS50234"/>
    </source>
</evidence>
<dbReference type="PROSITE" id="PS51468">
    <property type="entry name" value="VIT"/>
    <property type="match status" value="1"/>
</dbReference>
<dbReference type="SUPFAM" id="SSF53300">
    <property type="entry name" value="vWA-like"/>
    <property type="match status" value="1"/>
</dbReference>
<sequence>MMQQQSARLETRAGEALTLQGVRFTGTLRGTLFEAELEQRFANPFERHVELVYSFPLPWAAVLLGVEVRIGERCLSGAVIEKKQAEQGYEDALAEGNTAILLEQNFDGSYTLNLGNLARGETCVLRLRYAQVLQFEQHGLRLVVPTVIAPRYGDSVADAGLKPHQVVEHDLMAVHPLELTLRIEGELARARIGSPSHPLSMRLEGEGETAAMLVSLGRGGALDRDFILVLDEVAQDSLAVCAQDTLDEGAVNVLASFCPRVPAAAHPLAVKILVDCSGSMQGDSIAAARRALQAIIAGLREGERFSLSRFGSTVEHRSRALWRTSAATRQAGQRWAMQLQADLGGTEMENALASTLALAGDAEPSPGTEEGAAAVDLLLITDGQIHAIDRTVKRARALGNRIFVVGIGSAPAEGVLRRLADETGGACDFVAPGEAVEPAVLRMFARLRSQRMDALQLVWPTGAEPVWMSPLPGSVFDGDAVTVWARFAQVPHGWVPDQPVRLVGRMAQGDAPVALGEASLSAVEPHAVLGRMAVAAQVEQLLAGEGAQSLRAPEALALAVAYQLVSPLTHFLLVEARAEADKPEDMPDLVKVPAMLPAGFGGLGSVDLLYIEPNMAPLTVNDTPTAYGAPAAAGFGSFDMNALDAPAVMRSGARVLRSERRTQASTYDIPAFLRRGADRAADEPPRDNPRYWSAEPHYSGLTPLGLTHWLRSHTQAEWPRTYAALHRIGVGTAVLDWLEFVLADGEDEAQVVACFVEAMAQRELHDALRSTNGMLGRLKALTQRVRPAAAPEARQVEVASESLAARLQVFVSTLQAETWPDCVFALRDAASALERSGVGVE</sequence>
<protein>
    <submittedName>
        <fullName evidence="3">von Willebrand factor type A</fullName>
    </submittedName>
</protein>
<organism evidence="3 4">
    <name type="scientific">Thauera aminoaromatica S2</name>
    <dbReference type="NCBI Taxonomy" id="1234381"/>
    <lineage>
        <taxon>Bacteria</taxon>
        <taxon>Pseudomonadati</taxon>
        <taxon>Pseudomonadota</taxon>
        <taxon>Betaproteobacteria</taxon>
        <taxon>Rhodocyclales</taxon>
        <taxon>Zoogloeaceae</taxon>
        <taxon>Thauera</taxon>
    </lineage>
</organism>
<dbReference type="Proteomes" id="UP000013042">
    <property type="component" value="Unassembled WGS sequence"/>
</dbReference>
<dbReference type="SMART" id="SM00327">
    <property type="entry name" value="VWA"/>
    <property type="match status" value="1"/>
</dbReference>
<dbReference type="EMBL" id="AMXD01000028">
    <property type="protein sequence ID" value="ENO86790.1"/>
    <property type="molecule type" value="Genomic_DNA"/>
</dbReference>
<proteinExistence type="predicted"/>
<name>N6Y5D3_THASP</name>
<dbReference type="Pfam" id="PF13768">
    <property type="entry name" value="VWA_3"/>
    <property type="match status" value="1"/>
</dbReference>
<dbReference type="PROSITE" id="PS50234">
    <property type="entry name" value="VWFA"/>
    <property type="match status" value="1"/>
</dbReference>
<comment type="caution">
    <text evidence="3">The sequence shown here is derived from an EMBL/GenBank/DDBJ whole genome shotgun (WGS) entry which is preliminary data.</text>
</comment>
<dbReference type="AlphaFoldDB" id="N6Y5D3"/>
<reference evidence="3 4" key="1">
    <citation type="submission" date="2012-09" db="EMBL/GenBank/DDBJ databases">
        <title>Draft Genome Sequences of 6 Strains from Genus Thauera.</title>
        <authorList>
            <person name="Liu B."/>
            <person name="Shapleigh J.P."/>
            <person name="Frostegard A.H."/>
        </authorList>
    </citation>
    <scope>NUCLEOTIDE SEQUENCE [LARGE SCALE GENOMIC DNA]</scope>
    <source>
        <strain evidence="3 4">S2</strain>
    </source>
</reference>
<dbReference type="InterPro" id="IPR036465">
    <property type="entry name" value="vWFA_dom_sf"/>
</dbReference>
<feature type="domain" description="VIT" evidence="2">
    <location>
        <begin position="3"/>
        <end position="131"/>
    </location>
</feature>